<protein>
    <recommendedName>
        <fullName evidence="2">glycerol kinase</fullName>
        <ecNumber evidence="2">2.7.1.30</ecNumber>
    </recommendedName>
</protein>
<dbReference type="InterPro" id="IPR013785">
    <property type="entry name" value="Aldolase_TIM"/>
</dbReference>
<dbReference type="EMBL" id="JBGBPQ010000004">
    <property type="protein sequence ID" value="KAL1524919.1"/>
    <property type="molecule type" value="Genomic_DNA"/>
</dbReference>
<dbReference type="AlphaFoldDB" id="A0AB34JWX4"/>
<dbReference type="Pfam" id="PF00370">
    <property type="entry name" value="FGGY_N"/>
    <property type="match status" value="1"/>
</dbReference>
<dbReference type="EC" id="2.7.1.30" evidence="2"/>
<accession>A0AB34JWX4</accession>
<dbReference type="Gene3D" id="3.30.420.40">
    <property type="match status" value="2"/>
</dbReference>
<keyword evidence="6" id="KW-0413">Isomerase</keyword>
<comment type="caution">
    <text evidence="10">The sequence shown here is derived from an EMBL/GenBank/DDBJ whole genome shotgun (WGS) entry which is preliminary data.</text>
</comment>
<reference evidence="10 11" key="1">
    <citation type="journal article" date="2024" name="Science">
        <title>Giant polyketide synthase enzymes in the biosynthesis of giant marine polyether toxins.</title>
        <authorList>
            <person name="Fallon T.R."/>
            <person name="Shende V.V."/>
            <person name="Wierzbicki I.H."/>
            <person name="Pendleton A.L."/>
            <person name="Watervoot N.F."/>
            <person name="Auber R.P."/>
            <person name="Gonzalez D.J."/>
            <person name="Wisecaver J.H."/>
            <person name="Moore B.S."/>
        </authorList>
    </citation>
    <scope>NUCLEOTIDE SEQUENCE [LARGE SCALE GENOMIC DNA]</scope>
    <source>
        <strain evidence="10 11">12B1</strain>
    </source>
</reference>
<evidence type="ECO:0000256" key="1">
    <source>
        <dbReference type="ARBA" id="ARBA00005190"/>
    </source>
</evidence>
<evidence type="ECO:0000256" key="4">
    <source>
        <dbReference type="ARBA" id="ARBA00022723"/>
    </source>
</evidence>
<dbReference type="Gene3D" id="3.20.20.70">
    <property type="entry name" value="Aldolase class I"/>
    <property type="match status" value="1"/>
</dbReference>
<dbReference type="InterPro" id="IPR018483">
    <property type="entry name" value="Carb_kinase_FGGY_CS"/>
</dbReference>
<evidence type="ECO:0000256" key="3">
    <source>
        <dbReference type="ARBA" id="ARBA00022679"/>
    </source>
</evidence>
<gene>
    <name evidence="10" type="ORF">AB1Y20_019796</name>
</gene>
<feature type="domain" description="Carbohydrate kinase FGGY C-terminal" evidence="9">
    <location>
        <begin position="297"/>
        <end position="486"/>
    </location>
</feature>
<dbReference type="InterPro" id="IPR011060">
    <property type="entry name" value="RibuloseP-bd_barrel"/>
</dbReference>
<feature type="signal peptide" evidence="7">
    <location>
        <begin position="1"/>
        <end position="28"/>
    </location>
</feature>
<dbReference type="Pfam" id="PF00834">
    <property type="entry name" value="Ribul_P_3_epim"/>
    <property type="match status" value="1"/>
</dbReference>
<feature type="chain" id="PRO_5044235476" description="glycerol kinase" evidence="7">
    <location>
        <begin position="29"/>
        <end position="812"/>
    </location>
</feature>
<dbReference type="GO" id="GO:0004370">
    <property type="term" value="F:glycerol kinase activity"/>
    <property type="evidence" value="ECO:0007669"/>
    <property type="project" value="UniProtKB-EC"/>
</dbReference>
<dbReference type="GO" id="GO:0016857">
    <property type="term" value="F:racemase and epimerase activity, acting on carbohydrates and derivatives"/>
    <property type="evidence" value="ECO:0007669"/>
    <property type="project" value="InterPro"/>
</dbReference>
<keyword evidence="3" id="KW-0808">Transferase</keyword>
<dbReference type="InterPro" id="IPR000056">
    <property type="entry name" value="Ribul_P_3_epim-like"/>
</dbReference>
<proteinExistence type="predicted"/>
<dbReference type="SUPFAM" id="SSF51366">
    <property type="entry name" value="Ribulose-phoshate binding barrel"/>
    <property type="match status" value="1"/>
</dbReference>
<dbReference type="SUPFAM" id="SSF53067">
    <property type="entry name" value="Actin-like ATPase domain"/>
    <property type="match status" value="2"/>
</dbReference>
<evidence type="ECO:0000259" key="9">
    <source>
        <dbReference type="Pfam" id="PF02782"/>
    </source>
</evidence>
<dbReference type="InterPro" id="IPR018484">
    <property type="entry name" value="FGGY_N"/>
</dbReference>
<evidence type="ECO:0000313" key="11">
    <source>
        <dbReference type="Proteomes" id="UP001515480"/>
    </source>
</evidence>
<dbReference type="Pfam" id="PF02782">
    <property type="entry name" value="FGGY_C"/>
    <property type="match status" value="1"/>
</dbReference>
<dbReference type="Proteomes" id="UP001515480">
    <property type="component" value="Unassembled WGS sequence"/>
</dbReference>
<evidence type="ECO:0000313" key="10">
    <source>
        <dbReference type="EMBL" id="KAL1524919.1"/>
    </source>
</evidence>
<dbReference type="PANTHER" id="PTHR43435">
    <property type="entry name" value="RIBULOKINASE"/>
    <property type="match status" value="1"/>
</dbReference>
<keyword evidence="11" id="KW-1185">Reference proteome</keyword>
<dbReference type="GO" id="GO:0019321">
    <property type="term" value="P:pentose metabolic process"/>
    <property type="evidence" value="ECO:0007669"/>
    <property type="project" value="TreeGrafter"/>
</dbReference>
<dbReference type="PANTHER" id="PTHR43435:SF4">
    <property type="entry name" value="FGGY CARBOHYDRATE KINASE DOMAIN-CONTAINING PROTEIN"/>
    <property type="match status" value="1"/>
</dbReference>
<evidence type="ECO:0000256" key="7">
    <source>
        <dbReference type="SAM" id="SignalP"/>
    </source>
</evidence>
<dbReference type="GO" id="GO:0046872">
    <property type="term" value="F:metal ion binding"/>
    <property type="evidence" value="ECO:0007669"/>
    <property type="project" value="UniProtKB-KW"/>
</dbReference>
<evidence type="ECO:0000256" key="2">
    <source>
        <dbReference type="ARBA" id="ARBA00012099"/>
    </source>
</evidence>
<comment type="pathway">
    <text evidence="1">Polyol metabolism; glycerol degradation via glycerol kinase pathway; sn-glycerol 3-phosphate from glycerol: step 1/1.</text>
</comment>
<dbReference type="InterPro" id="IPR043129">
    <property type="entry name" value="ATPase_NBD"/>
</dbReference>
<evidence type="ECO:0000256" key="6">
    <source>
        <dbReference type="ARBA" id="ARBA00023235"/>
    </source>
</evidence>
<feature type="domain" description="Carbohydrate kinase FGGY N-terminal" evidence="8">
    <location>
        <begin position="26"/>
        <end position="202"/>
    </location>
</feature>
<name>A0AB34JWX4_PRYPA</name>
<keyword evidence="7" id="KW-0732">Signal</keyword>
<dbReference type="InterPro" id="IPR018485">
    <property type="entry name" value="FGGY_C"/>
</dbReference>
<dbReference type="GO" id="GO:0019150">
    <property type="term" value="F:D-ribulokinase activity"/>
    <property type="evidence" value="ECO:0007669"/>
    <property type="project" value="TreeGrafter"/>
</dbReference>
<dbReference type="GO" id="GO:0005737">
    <property type="term" value="C:cytoplasm"/>
    <property type="evidence" value="ECO:0007669"/>
    <property type="project" value="TreeGrafter"/>
</dbReference>
<keyword evidence="4" id="KW-0479">Metal-binding</keyword>
<keyword evidence="5" id="KW-0418">Kinase</keyword>
<evidence type="ECO:0000259" key="8">
    <source>
        <dbReference type="Pfam" id="PF00370"/>
    </source>
</evidence>
<dbReference type="PROSITE" id="PS00445">
    <property type="entry name" value="FGGY_KINASES_2"/>
    <property type="match status" value="1"/>
</dbReference>
<organism evidence="10 11">
    <name type="scientific">Prymnesium parvum</name>
    <name type="common">Toxic golden alga</name>
    <dbReference type="NCBI Taxonomy" id="97485"/>
    <lineage>
        <taxon>Eukaryota</taxon>
        <taxon>Haptista</taxon>
        <taxon>Haptophyta</taxon>
        <taxon>Prymnesiophyceae</taxon>
        <taxon>Prymnesiales</taxon>
        <taxon>Prymnesiaceae</taxon>
        <taxon>Prymnesium</taxon>
    </lineage>
</organism>
<sequence>MPAPTPLRLLPLLLSLPSLAATPRLVLAVDVGTESTRAALFDGTGALLSSSSHPHATTYPSPGWAEQHPSDWWEGLGAAARGALAAAAVGAEACCAVCVCTTSCTVLACDAEGAPLRPALLWMDSRAAAQAARILAEARGDAALAVHCGGDGPISAEWMLPKALWLKECEPSTWAAAAVVCECQDWLNLQCTGELVAGGCNVATRWNCDGAEAVARAAAPFGGRPTSLLRKVGLADLAERWPRRCVGMGEVIGGLTPAAAAHLGLRAGTPVVQGGADAFVGLVGLGAASTPGAVGLITGSSHLHLAVVDAASPATARGVWGAYRGAPLPHLAMAEGGQSSTGAALQWARRVFSGAQTPSLRELDEEAAVLPVGAEGVTALETFQGSRTPLTDPNARGALIGLSLGHSRAHVWRALLEAICMGTRASLDALHAATGAPAEVLLVAGGATRSPFWLQMHADVAGVPVQVGKCADAPLLGGAILAAAAAGIHADIRTATEAMVHAALRLEPRADVAAQYQTLYRQVYQHMAPTLASLSHRVASGAPPPRWAPRPSRRLPPSPLLPSGRKALVLPSLLAADAGALSAAARDAAAAGARWVHVDVADGSPTAARALSSMGPATVAAIRAAAPSLLVDVHLAVSDPLAHIAAFAEAGAHRICFQFEAAIGPEYDTSTDAPLADVPARALAQAKVIAAAIAEAGCAAGVCIAPATPISAVAELVDSRAVDLVDVLAVYPGRGGQSFQPSSLDKLAMLRATHPELPYLMLDGGVDHSSAALAAAAGANVLVSGSYLFSEKAGGLFHALPLLERILLERGL</sequence>
<evidence type="ECO:0000256" key="5">
    <source>
        <dbReference type="ARBA" id="ARBA00022777"/>
    </source>
</evidence>